<dbReference type="PANTHER" id="PTHR43032">
    <property type="entry name" value="PROTEIN-METHIONINE-SULFOXIDE REDUCTASE"/>
    <property type="match status" value="1"/>
</dbReference>
<dbReference type="Gene3D" id="3.90.420.10">
    <property type="entry name" value="Oxidoreductase, molybdopterin-binding domain"/>
    <property type="match status" value="1"/>
</dbReference>
<dbReference type="InterPro" id="IPR000572">
    <property type="entry name" value="OxRdtase_Mopterin-bd_dom"/>
</dbReference>
<evidence type="ECO:0000313" key="3">
    <source>
        <dbReference type="Proteomes" id="UP000239874"/>
    </source>
</evidence>
<comment type="caution">
    <text evidence="2">The sequence shown here is derived from an EMBL/GenBank/DDBJ whole genome shotgun (WGS) entry which is preliminary data.</text>
</comment>
<evidence type="ECO:0000313" key="2">
    <source>
        <dbReference type="EMBL" id="PPJ22567.1"/>
    </source>
</evidence>
<dbReference type="RefSeq" id="WP_181063762.1">
    <property type="nucleotide sequence ID" value="NZ_PSZC01000112.1"/>
</dbReference>
<dbReference type="SUPFAM" id="SSF56524">
    <property type="entry name" value="Oxidoreductase molybdopterin-binding domain"/>
    <property type="match status" value="1"/>
</dbReference>
<dbReference type="EMBL" id="PSZC01000112">
    <property type="protein sequence ID" value="PPJ22567.1"/>
    <property type="molecule type" value="Genomic_DNA"/>
</dbReference>
<sequence length="145" mass="16495">SLAQLRALPHHEQITQHFCIQGWSGIAKWGGVSMHTILDLVEPRPKAKWVVFYSLAEGPDKGLYYDAHPIEQMSYHLTMLAYDMNGEPLTFGHGAPLRLRNESQLGFKQVKWIQGIEFVAHFSDIGGGYGGYNEDHEFFGYRQTI</sequence>
<gene>
    <name evidence="2" type="ORF">C5E45_35215</name>
</gene>
<organism evidence="2 3">
    <name type="scientific">Nocardia nova</name>
    <dbReference type="NCBI Taxonomy" id="37330"/>
    <lineage>
        <taxon>Bacteria</taxon>
        <taxon>Bacillati</taxon>
        <taxon>Actinomycetota</taxon>
        <taxon>Actinomycetes</taxon>
        <taxon>Mycobacteriales</taxon>
        <taxon>Nocardiaceae</taxon>
        <taxon>Nocardia</taxon>
    </lineage>
</organism>
<reference evidence="2 3" key="1">
    <citation type="submission" date="2018-02" db="EMBL/GenBank/DDBJ databases">
        <title>8 Nocardia nova and 1 Nocardia cyriacigeorgica strain used for evolution to TMP-SMX.</title>
        <authorList>
            <person name="Mehta H."/>
            <person name="Weng J."/>
            <person name="Shamoo Y."/>
        </authorList>
    </citation>
    <scope>NUCLEOTIDE SEQUENCE [LARGE SCALE GENOMIC DNA]</scope>
    <source>
        <strain evidence="2 3">MDA3139</strain>
    </source>
</reference>
<dbReference type="Proteomes" id="UP000239874">
    <property type="component" value="Unassembled WGS sequence"/>
</dbReference>
<protein>
    <submittedName>
        <fullName evidence="2">Oxidoreductase</fullName>
    </submittedName>
</protein>
<proteinExistence type="predicted"/>
<name>A0A2S5ZXA7_9NOCA</name>
<dbReference type="InterPro" id="IPR036374">
    <property type="entry name" value="OxRdtase_Mopterin-bd_sf"/>
</dbReference>
<feature type="domain" description="Oxidoreductase molybdopterin-binding" evidence="1">
    <location>
        <begin position="1"/>
        <end position="121"/>
    </location>
</feature>
<dbReference type="AlphaFoldDB" id="A0A2S5ZXA7"/>
<accession>A0A2S5ZXA7</accession>
<dbReference type="Pfam" id="PF00174">
    <property type="entry name" value="Oxidored_molyb"/>
    <property type="match status" value="1"/>
</dbReference>
<feature type="non-terminal residue" evidence="2">
    <location>
        <position position="1"/>
    </location>
</feature>
<evidence type="ECO:0000259" key="1">
    <source>
        <dbReference type="Pfam" id="PF00174"/>
    </source>
</evidence>